<accession>A0A8C0MW44</accession>
<sequence length="505" mass="55414">MTVVPAARAPPVVSSVTAGSPPAPVINLRPHRPPRRGCTRDPATQPTSGSSLALHRAPPAHLPVLRLRLPRALSRSAPPPASTLSTHGSGRRGRPASPHLCVAWGRRRSGERGGTSCPARAELPSEPENSVPRVVLRGSGRRGGEGRSRTVPGTPGRPVRDLSAAPCKVLFSLTTHYFKVEDGGERSVCVTFGFFFFVKAMAVLIVTENYLEFGLETGFTNFSDSAMQFLEKQGLESQGPVSKLTFKFFLAIFCSLIGAFLTFPGLRLAQMHLDALNLATEKITQTLLHINFLAPLFMVLLWVKPITKDYIMNPPLGKESVPLMTEATFDTLRLWLIILLCALRLAMMRSHLQAYLNLAQKCVDQMKKEAGRISTVELQKMVARVFYYLCVIALQYVAPLVMLLHTTLLLKTLGNHSWGIYPESSSTLPVDNTLPSNSVSSELPSADGKMKVTVTQITVALSSLKNIFTPLLFRGLLSFLTWWIAACLFSTSLFGLFYHQYLTVA</sequence>
<feature type="transmembrane region" description="Helical" evidence="8">
    <location>
        <begin position="248"/>
        <end position="266"/>
    </location>
</feature>
<evidence type="ECO:0000256" key="7">
    <source>
        <dbReference type="SAM" id="MobiDB-lite"/>
    </source>
</evidence>
<dbReference type="PANTHER" id="PTHR13624">
    <property type="entry name" value="RE42071P"/>
    <property type="match status" value="1"/>
</dbReference>
<dbReference type="OrthoDB" id="784140at2759"/>
<feature type="transmembrane region" description="Helical" evidence="8">
    <location>
        <begin position="327"/>
        <end position="347"/>
    </location>
</feature>
<organism evidence="9 10">
    <name type="scientific">Canis lupus familiaris</name>
    <name type="common">Dog</name>
    <name type="synonym">Canis familiaris</name>
    <dbReference type="NCBI Taxonomy" id="9615"/>
    <lineage>
        <taxon>Eukaryota</taxon>
        <taxon>Metazoa</taxon>
        <taxon>Chordata</taxon>
        <taxon>Craniata</taxon>
        <taxon>Vertebrata</taxon>
        <taxon>Euteleostomi</taxon>
        <taxon>Mammalia</taxon>
        <taxon>Eutheria</taxon>
        <taxon>Laurasiatheria</taxon>
        <taxon>Carnivora</taxon>
        <taxon>Caniformia</taxon>
        <taxon>Canidae</taxon>
        <taxon>Canis</taxon>
    </lineage>
</organism>
<feature type="transmembrane region" description="Helical" evidence="8">
    <location>
        <begin position="287"/>
        <end position="307"/>
    </location>
</feature>
<feature type="region of interest" description="Disordered" evidence="7">
    <location>
        <begin position="1"/>
        <end position="59"/>
    </location>
</feature>
<dbReference type="PANTHER" id="PTHR13624:SF3">
    <property type="entry name" value="TRANSMEMBRANE PROTEIN 161B"/>
    <property type="match status" value="1"/>
</dbReference>
<evidence type="ECO:0000256" key="2">
    <source>
        <dbReference type="ARBA" id="ARBA00009706"/>
    </source>
</evidence>
<proteinExistence type="inferred from homology"/>
<evidence type="ECO:0000256" key="1">
    <source>
        <dbReference type="ARBA" id="ARBA00004141"/>
    </source>
</evidence>
<evidence type="ECO:0000256" key="8">
    <source>
        <dbReference type="SAM" id="Phobius"/>
    </source>
</evidence>
<dbReference type="GO" id="GO:0016020">
    <property type="term" value="C:membrane"/>
    <property type="evidence" value="ECO:0007669"/>
    <property type="project" value="UniProtKB-SubCell"/>
</dbReference>
<feature type="compositionally biased region" description="Polar residues" evidence="7">
    <location>
        <begin position="42"/>
        <end position="51"/>
    </location>
</feature>
<reference evidence="9" key="1">
    <citation type="submission" date="2019-03" db="EMBL/GenBank/DDBJ databases">
        <authorList>
            <person name="Warren W.C."/>
            <person name="Johnson G.S."/>
        </authorList>
    </citation>
    <scope>NUCLEOTIDE SEQUENCE [LARGE SCALE GENOMIC DNA]</scope>
    <source>
        <strain evidence="9">Basenji</strain>
    </source>
</reference>
<evidence type="ECO:0000256" key="6">
    <source>
        <dbReference type="ARBA" id="ARBA00023180"/>
    </source>
</evidence>
<comment type="similarity">
    <text evidence="2">Belongs to the TMEM161 family.</text>
</comment>
<keyword evidence="3 8" id="KW-0812">Transmembrane</keyword>
<evidence type="ECO:0000313" key="10">
    <source>
        <dbReference type="Proteomes" id="UP000694429"/>
    </source>
</evidence>
<name>A0A8C0MW44_CANLF</name>
<feature type="transmembrane region" description="Helical" evidence="8">
    <location>
        <begin position="188"/>
        <end position="207"/>
    </location>
</feature>
<evidence type="ECO:0000313" key="9">
    <source>
        <dbReference type="Ensembl" id="ENSCAFP00030013959.1"/>
    </source>
</evidence>
<keyword evidence="5 8" id="KW-0472">Membrane</keyword>
<feature type="compositionally biased region" description="Low complexity" evidence="7">
    <location>
        <begin position="1"/>
        <end position="18"/>
    </location>
</feature>
<comment type="subcellular location">
    <subcellularLocation>
        <location evidence="1">Membrane</location>
        <topology evidence="1">Multi-pass membrane protein</topology>
    </subcellularLocation>
</comment>
<feature type="transmembrane region" description="Helical" evidence="8">
    <location>
        <begin position="385"/>
        <end position="404"/>
    </location>
</feature>
<keyword evidence="6" id="KW-0325">Glycoprotein</keyword>
<dbReference type="AlphaFoldDB" id="A0A8C0MW44"/>
<dbReference type="Pfam" id="PF10268">
    <property type="entry name" value="Tmemb_161AB"/>
    <property type="match status" value="1"/>
</dbReference>
<feature type="region of interest" description="Disordered" evidence="7">
    <location>
        <begin position="71"/>
        <end position="158"/>
    </location>
</feature>
<dbReference type="Proteomes" id="UP000694429">
    <property type="component" value="Chromosome 3"/>
</dbReference>
<protein>
    <submittedName>
        <fullName evidence="9">Transmembrane protein 161B</fullName>
    </submittedName>
</protein>
<keyword evidence="4 8" id="KW-1133">Transmembrane helix</keyword>
<gene>
    <name evidence="9" type="primary">TMEM161B</name>
</gene>
<reference evidence="9" key="2">
    <citation type="submission" date="2025-08" db="UniProtKB">
        <authorList>
            <consortium name="Ensembl"/>
        </authorList>
    </citation>
    <scope>IDENTIFICATION</scope>
</reference>
<evidence type="ECO:0000256" key="3">
    <source>
        <dbReference type="ARBA" id="ARBA00022692"/>
    </source>
</evidence>
<evidence type="ECO:0000256" key="5">
    <source>
        <dbReference type="ARBA" id="ARBA00023136"/>
    </source>
</evidence>
<dbReference type="InterPro" id="IPR019395">
    <property type="entry name" value="Transmembrane_161A/B"/>
</dbReference>
<feature type="transmembrane region" description="Helical" evidence="8">
    <location>
        <begin position="471"/>
        <end position="498"/>
    </location>
</feature>
<evidence type="ECO:0000256" key="4">
    <source>
        <dbReference type="ARBA" id="ARBA00022989"/>
    </source>
</evidence>
<dbReference type="Ensembl" id="ENSCAFT00030016002.1">
    <property type="protein sequence ID" value="ENSCAFP00030013959.1"/>
    <property type="gene ID" value="ENSCAFG00030008519.1"/>
</dbReference>